<dbReference type="AlphaFoldDB" id="A0A7G9LEU2"/>
<organism evidence="2 3">
    <name type="scientific">Polaribacter pectinis</name>
    <dbReference type="NCBI Taxonomy" id="2738844"/>
    <lineage>
        <taxon>Bacteria</taxon>
        <taxon>Pseudomonadati</taxon>
        <taxon>Bacteroidota</taxon>
        <taxon>Flavobacteriia</taxon>
        <taxon>Flavobacteriales</taxon>
        <taxon>Flavobacteriaceae</taxon>
    </lineage>
</organism>
<dbReference type="Proteomes" id="UP000515808">
    <property type="component" value="Chromosome"/>
</dbReference>
<dbReference type="Gene3D" id="2.60.40.3080">
    <property type="match status" value="1"/>
</dbReference>
<dbReference type="KEGG" id="ppec:H9W90_14590"/>
<proteinExistence type="predicted"/>
<evidence type="ECO:0000256" key="1">
    <source>
        <dbReference type="SAM" id="SignalP"/>
    </source>
</evidence>
<evidence type="ECO:0008006" key="4">
    <source>
        <dbReference type="Google" id="ProtNLM"/>
    </source>
</evidence>
<evidence type="ECO:0000313" key="3">
    <source>
        <dbReference type="Proteomes" id="UP000515808"/>
    </source>
</evidence>
<feature type="chain" id="PRO_5028798189" description="Por secretion system C-terminal sorting domain-containing protein" evidence="1">
    <location>
        <begin position="23"/>
        <end position="194"/>
    </location>
</feature>
<keyword evidence="1" id="KW-0732">Signal</keyword>
<name>A0A7G9LEU2_9FLAO</name>
<dbReference type="EMBL" id="CP060695">
    <property type="protein sequence ID" value="QNM87141.1"/>
    <property type="molecule type" value="Genomic_DNA"/>
</dbReference>
<evidence type="ECO:0000313" key="2">
    <source>
        <dbReference type="EMBL" id="QNM87141.1"/>
    </source>
</evidence>
<accession>A0A7G9LEU2</accession>
<reference evidence="2 3" key="1">
    <citation type="submission" date="2020-08" db="EMBL/GenBank/DDBJ databases">
        <title>Polaribacter sp. L12M9 isolated from gut of the Korean scallop.</title>
        <authorList>
            <person name="Jeong Y.S."/>
        </authorList>
    </citation>
    <scope>NUCLEOTIDE SEQUENCE [LARGE SCALE GENOMIC DNA]</scope>
    <source>
        <strain evidence="2 3">L12M9</strain>
    </source>
</reference>
<feature type="signal peptide" evidence="1">
    <location>
        <begin position="1"/>
        <end position="22"/>
    </location>
</feature>
<protein>
    <recommendedName>
        <fullName evidence="4">Por secretion system C-terminal sorting domain-containing protein</fullName>
    </recommendedName>
</protein>
<keyword evidence="3" id="KW-1185">Reference proteome</keyword>
<sequence length="194" mass="22232">MKTKMKRSLLVVLMLGTLIGYANENNTSTTVLDAKKVKVEFKSVKKGQTITINDENGSQVYNQKIENSGTYSRFFNLTALKNGIYTAELNKDYEILIKTFKVENGNVTFLSEENNKVFKPVIRNEENLVLISKIDFNNKPLNVVIYYKDEVILSETVNGNDILSRVYKLSETEKGNYKVVINTNNRMYIKDFSI</sequence>
<gene>
    <name evidence="2" type="ORF">H9W90_14590</name>
</gene>